<dbReference type="InterPro" id="IPR002376">
    <property type="entry name" value="Formyl_transf_N"/>
</dbReference>
<organism evidence="6 7">
    <name type="scientific">Zymomonas mobilis</name>
    <dbReference type="NCBI Taxonomy" id="542"/>
    <lineage>
        <taxon>Bacteria</taxon>
        <taxon>Pseudomonadati</taxon>
        <taxon>Pseudomonadota</taxon>
        <taxon>Alphaproteobacteria</taxon>
        <taxon>Sphingomonadales</taxon>
        <taxon>Zymomonadaceae</taxon>
        <taxon>Zymomonas</taxon>
    </lineage>
</organism>
<evidence type="ECO:0000313" key="7">
    <source>
        <dbReference type="Proteomes" id="UP000316887"/>
    </source>
</evidence>
<dbReference type="GO" id="GO:0004644">
    <property type="term" value="F:phosphoribosylglycinamide formyltransferase activity"/>
    <property type="evidence" value="ECO:0007669"/>
    <property type="project" value="UniProtKB-UniRule"/>
</dbReference>
<dbReference type="Gene3D" id="3.40.50.170">
    <property type="entry name" value="Formyl transferase, N-terminal domain"/>
    <property type="match status" value="1"/>
</dbReference>
<dbReference type="PANTHER" id="PTHR43369">
    <property type="entry name" value="PHOSPHORIBOSYLGLYCINAMIDE FORMYLTRANSFERASE"/>
    <property type="match status" value="1"/>
</dbReference>
<reference evidence="6 7" key="1">
    <citation type="submission" date="2019-06" db="EMBL/GenBank/DDBJ databases">
        <title>Genome sequencing of Zymomonas mobilis strains for genetic engineering and biofuel applications.</title>
        <authorList>
            <person name="Teravest M."/>
        </authorList>
    </citation>
    <scope>NUCLEOTIDE SEQUENCE [LARGE SCALE GENOMIC DNA]</scope>
    <source>
        <strain evidence="6 7">AN0101</strain>
    </source>
</reference>
<evidence type="ECO:0000256" key="4">
    <source>
        <dbReference type="HAMAP-Rule" id="MF_01930"/>
    </source>
</evidence>
<name>A0A542W0Q9_ZYMMB</name>
<dbReference type="SUPFAM" id="SSF53328">
    <property type="entry name" value="Formyltransferase"/>
    <property type="match status" value="1"/>
</dbReference>
<feature type="binding site" evidence="4">
    <location>
        <begin position="96"/>
        <end position="99"/>
    </location>
    <ligand>
        <name>(6R)-10-formyltetrahydrofolate</name>
        <dbReference type="ChEBI" id="CHEBI:195366"/>
    </ligand>
</feature>
<dbReference type="CDD" id="cd08645">
    <property type="entry name" value="FMT_core_GART"/>
    <property type="match status" value="1"/>
</dbReference>
<dbReference type="Pfam" id="PF00551">
    <property type="entry name" value="Formyl_trans_N"/>
    <property type="match status" value="1"/>
</dbReference>
<comment type="catalytic activity">
    <reaction evidence="4">
        <text>N(1)-(5-phospho-beta-D-ribosyl)glycinamide + (6R)-10-formyltetrahydrofolate = N(2)-formyl-N(1)-(5-phospho-beta-D-ribosyl)glycinamide + (6S)-5,6,7,8-tetrahydrofolate + H(+)</text>
        <dbReference type="Rhea" id="RHEA:15053"/>
        <dbReference type="ChEBI" id="CHEBI:15378"/>
        <dbReference type="ChEBI" id="CHEBI:57453"/>
        <dbReference type="ChEBI" id="CHEBI:143788"/>
        <dbReference type="ChEBI" id="CHEBI:147286"/>
        <dbReference type="ChEBI" id="CHEBI:195366"/>
        <dbReference type="EC" id="2.1.2.2"/>
    </reaction>
</comment>
<comment type="pathway">
    <text evidence="1 4">Purine metabolism; IMP biosynthesis via de novo pathway; N(2)-formyl-N(1)-(5-phospho-D-ribosyl)glycinamide from N(1)-(5-phospho-D-ribosyl)glycinamide (10-formyl THF route): step 1/1.</text>
</comment>
<feature type="binding site" evidence="4">
    <location>
        <begin position="18"/>
        <end position="20"/>
    </location>
    <ligand>
        <name>N(1)-(5-phospho-beta-D-ribosyl)glycinamide</name>
        <dbReference type="ChEBI" id="CHEBI:143788"/>
    </ligand>
</feature>
<evidence type="ECO:0000256" key="3">
    <source>
        <dbReference type="ARBA" id="ARBA00022755"/>
    </source>
</evidence>
<feature type="binding site" evidence="4">
    <location>
        <position position="113"/>
    </location>
    <ligand>
        <name>(6R)-10-formyltetrahydrofolate</name>
        <dbReference type="ChEBI" id="CHEBI:195366"/>
    </ligand>
</feature>
<dbReference type="RefSeq" id="WP_141919521.1">
    <property type="nucleotide sequence ID" value="NZ_VFOF01000001.1"/>
</dbReference>
<proteinExistence type="inferred from homology"/>
<gene>
    <name evidence="4" type="primary">purN</name>
    <name evidence="6" type="ORF">FBY58_0718</name>
</gene>
<evidence type="ECO:0000313" key="6">
    <source>
        <dbReference type="EMBL" id="TQL17154.1"/>
    </source>
</evidence>
<evidence type="ECO:0000256" key="2">
    <source>
        <dbReference type="ARBA" id="ARBA00022679"/>
    </source>
</evidence>
<accession>A0A542W0Q9</accession>
<keyword evidence="3 4" id="KW-0658">Purine biosynthesis</keyword>
<dbReference type="OrthoDB" id="9806170at2"/>
<protein>
    <recommendedName>
        <fullName evidence="4">Phosphoribosylglycinamide formyltransferase</fullName>
        <ecNumber evidence="4">2.1.2.2</ecNumber>
    </recommendedName>
    <alternativeName>
        <fullName evidence="4">5'-phosphoribosylglycinamide transformylase</fullName>
    </alternativeName>
    <alternativeName>
        <fullName evidence="4">GAR transformylase</fullName>
        <shortName evidence="4">GART</shortName>
    </alternativeName>
</protein>
<sequence>MPDVKGKKKVGILISGRGSNMEALIKASHRPDCPYQISLVFSNIEDALGLKTAEKAGIKTAFLDHRGHGGRAAYDKKVLAILQEAELDIVVLAGYMRIVTPEFVSAWEGRMLNIHPALLPSFTGLDTHQRALDAGVRWHGCTVHFVTSELDAGPIITQAAVPVFEDDTEDSLSKRVLKEEHRIYAEALEDLAADRLTIKDNRVFHKKG</sequence>
<dbReference type="PANTHER" id="PTHR43369:SF2">
    <property type="entry name" value="PHOSPHORIBOSYLGLYCINAMIDE FORMYLTRANSFERASE"/>
    <property type="match status" value="1"/>
</dbReference>
<dbReference type="Proteomes" id="UP000316887">
    <property type="component" value="Unassembled WGS sequence"/>
</dbReference>
<keyword evidence="2 4" id="KW-0808">Transferase</keyword>
<comment type="function">
    <text evidence="4">Catalyzes the transfer of a formyl group from 10-formyltetrahydrofolate to 5-phospho-ribosyl-glycinamide (GAR), producing 5-phospho-ribosyl-N-formylglycinamide (FGAR) and tetrahydrofolate.</text>
</comment>
<dbReference type="GO" id="GO:0005829">
    <property type="term" value="C:cytosol"/>
    <property type="evidence" value="ECO:0007669"/>
    <property type="project" value="TreeGrafter"/>
</dbReference>
<dbReference type="InterPro" id="IPR004607">
    <property type="entry name" value="GART"/>
</dbReference>
<dbReference type="AlphaFoldDB" id="A0A542W0Q9"/>
<dbReference type="EMBL" id="VFOF01000001">
    <property type="protein sequence ID" value="TQL17154.1"/>
    <property type="molecule type" value="Genomic_DNA"/>
</dbReference>
<dbReference type="GO" id="GO:0006189">
    <property type="term" value="P:'de novo' IMP biosynthetic process"/>
    <property type="evidence" value="ECO:0007669"/>
    <property type="project" value="UniProtKB-UniRule"/>
</dbReference>
<comment type="caution">
    <text evidence="6">The sequence shown here is derived from an EMBL/GenBank/DDBJ whole genome shotgun (WGS) entry which is preliminary data.</text>
</comment>
<feature type="domain" description="Formyl transferase N-terminal" evidence="5">
    <location>
        <begin position="8"/>
        <end position="188"/>
    </location>
</feature>
<feature type="site" description="Raises pKa of active site His" evidence="4">
    <location>
        <position position="151"/>
    </location>
</feature>
<dbReference type="NCBIfam" id="TIGR00639">
    <property type="entry name" value="PurN"/>
    <property type="match status" value="1"/>
</dbReference>
<dbReference type="InterPro" id="IPR036477">
    <property type="entry name" value="Formyl_transf_N_sf"/>
</dbReference>
<feature type="binding site" evidence="4">
    <location>
        <position position="71"/>
    </location>
    <ligand>
        <name>(6R)-10-formyltetrahydrofolate</name>
        <dbReference type="ChEBI" id="CHEBI:195366"/>
    </ligand>
</feature>
<evidence type="ECO:0000256" key="1">
    <source>
        <dbReference type="ARBA" id="ARBA00005054"/>
    </source>
</evidence>
<dbReference type="HAMAP" id="MF_01930">
    <property type="entry name" value="PurN"/>
    <property type="match status" value="1"/>
</dbReference>
<comment type="similarity">
    <text evidence="4">Belongs to the GART family.</text>
</comment>
<feature type="active site" description="Proton donor" evidence="4">
    <location>
        <position position="115"/>
    </location>
</feature>
<dbReference type="EC" id="2.1.2.2" evidence="4"/>
<evidence type="ECO:0000259" key="5">
    <source>
        <dbReference type="Pfam" id="PF00551"/>
    </source>
</evidence>
<dbReference type="UniPathway" id="UPA00074">
    <property type="reaction ID" value="UER00126"/>
</dbReference>